<evidence type="ECO:0000313" key="2">
    <source>
        <dbReference type="EMBL" id="GEJ57813.1"/>
    </source>
</evidence>
<keyword evidence="2" id="KW-0378">Hydrolase</keyword>
<dbReference type="SUPFAM" id="SSF56281">
    <property type="entry name" value="Metallo-hydrolase/oxidoreductase"/>
    <property type="match status" value="1"/>
</dbReference>
<dbReference type="PANTHER" id="PTHR23131">
    <property type="entry name" value="ENDORIBONUCLEASE LACTB2"/>
    <property type="match status" value="1"/>
</dbReference>
<dbReference type="InterPro" id="IPR050662">
    <property type="entry name" value="Sec-metab_biosynth-thioest"/>
</dbReference>
<organism evidence="2 3">
    <name type="scientific">Anaeromyxobacter diazotrophicus</name>
    <dbReference type="NCBI Taxonomy" id="2590199"/>
    <lineage>
        <taxon>Bacteria</taxon>
        <taxon>Pseudomonadati</taxon>
        <taxon>Myxococcota</taxon>
        <taxon>Myxococcia</taxon>
        <taxon>Myxococcales</taxon>
        <taxon>Cystobacterineae</taxon>
        <taxon>Anaeromyxobacteraceae</taxon>
        <taxon>Anaeromyxobacter</taxon>
    </lineage>
</organism>
<dbReference type="Pfam" id="PF00753">
    <property type="entry name" value="Lactamase_B"/>
    <property type="match status" value="1"/>
</dbReference>
<dbReference type="InterPro" id="IPR001279">
    <property type="entry name" value="Metallo-B-lactamas"/>
</dbReference>
<protein>
    <submittedName>
        <fullName evidence="2">MBL fold metallo-hydrolase</fullName>
    </submittedName>
</protein>
<dbReference type="Gene3D" id="1.10.10.10">
    <property type="entry name" value="Winged helix-like DNA-binding domain superfamily/Winged helix DNA-binding domain"/>
    <property type="match status" value="1"/>
</dbReference>
<dbReference type="AlphaFoldDB" id="A0A7I9VN29"/>
<accession>A0A7I9VN29</accession>
<dbReference type="SMART" id="SM00849">
    <property type="entry name" value="Lactamase_B"/>
    <property type="match status" value="1"/>
</dbReference>
<sequence length="334" mass="36046">MTERDLAPLGVHRIAVPVPFPQAGGPVNVYLVEEPGGGLLMFDSGLGSPEGLAAVEEGFARLGRRLSEVSRIVLSHGHVDHYGAAQTLMERAGRAIPVYAHPADLPKVSARGPRWKELMPFYGAYLAKLGAPAETLAAIAAEVGGGFKLARRIDEVLPLAPGELLQGAHVTLEVLHMPGHTPGLCCLYDRRRGLFFAADHLLEKVSPNPIIELGPGGEEGRFHPLVAYLDSIRRLRALEVELVLPGHGAPFQDHRRVIDGLTGFYEKRQGKILAALAGGPLTGYEVTRALFPWARPGDLFLVISESIANLEVLEARGAVRRELEGGVYRFRPAA</sequence>
<dbReference type="Proteomes" id="UP000503640">
    <property type="component" value="Unassembled WGS sequence"/>
</dbReference>
<dbReference type="EMBL" id="BJTG01000005">
    <property type="protein sequence ID" value="GEJ57813.1"/>
    <property type="molecule type" value="Genomic_DNA"/>
</dbReference>
<evidence type="ECO:0000313" key="3">
    <source>
        <dbReference type="Proteomes" id="UP000503640"/>
    </source>
</evidence>
<proteinExistence type="predicted"/>
<dbReference type="InterPro" id="IPR036866">
    <property type="entry name" value="RibonucZ/Hydroxyglut_hydro"/>
</dbReference>
<dbReference type="PANTHER" id="PTHR23131:SF4">
    <property type="entry name" value="METALLO-BETA-LACTAMASE SUPERFAMILY POTEIN"/>
    <property type="match status" value="1"/>
</dbReference>
<keyword evidence="3" id="KW-1185">Reference proteome</keyword>
<feature type="domain" description="Metallo-beta-lactamase" evidence="1">
    <location>
        <begin position="26"/>
        <end position="247"/>
    </location>
</feature>
<dbReference type="GO" id="GO:0016787">
    <property type="term" value="F:hydrolase activity"/>
    <property type="evidence" value="ECO:0007669"/>
    <property type="project" value="UniProtKB-KW"/>
</dbReference>
<comment type="caution">
    <text evidence="2">The sequence shown here is derived from an EMBL/GenBank/DDBJ whole genome shotgun (WGS) entry which is preliminary data.</text>
</comment>
<gene>
    <name evidence="2" type="ORF">AMYX_25540</name>
</gene>
<dbReference type="RefSeq" id="WP_176065714.1">
    <property type="nucleotide sequence ID" value="NZ_BJTG01000005.1"/>
</dbReference>
<dbReference type="Gene3D" id="3.60.15.10">
    <property type="entry name" value="Ribonuclease Z/Hydroxyacylglutathione hydrolase-like"/>
    <property type="match status" value="1"/>
</dbReference>
<evidence type="ECO:0000259" key="1">
    <source>
        <dbReference type="SMART" id="SM00849"/>
    </source>
</evidence>
<reference evidence="3" key="1">
    <citation type="journal article" date="2020" name="Appl. Environ. Microbiol.">
        <title>Diazotrophic Anaeromyxobacter Isolates from Soils.</title>
        <authorList>
            <person name="Masuda Y."/>
            <person name="Yamanaka H."/>
            <person name="Xu Z.X."/>
            <person name="Shiratori Y."/>
            <person name="Aono T."/>
            <person name="Amachi S."/>
            <person name="Senoo K."/>
            <person name="Itoh H."/>
        </authorList>
    </citation>
    <scope>NUCLEOTIDE SEQUENCE [LARGE SCALE GENOMIC DNA]</scope>
    <source>
        <strain evidence="3">R267</strain>
    </source>
</reference>
<name>A0A7I9VN29_9BACT</name>
<dbReference type="InterPro" id="IPR036388">
    <property type="entry name" value="WH-like_DNA-bd_sf"/>
</dbReference>